<name>A0A6G6Y766_9SPHN</name>
<dbReference type="PANTHER" id="PTHR43102">
    <property type="entry name" value="SLR1143 PROTEIN"/>
    <property type="match status" value="1"/>
</dbReference>
<dbReference type="EMBL" id="CP049109">
    <property type="protein sequence ID" value="QIG80637.1"/>
    <property type="molecule type" value="Genomic_DNA"/>
</dbReference>
<dbReference type="PANTHER" id="PTHR43102:SF2">
    <property type="entry name" value="GAF DOMAIN-CONTAINING PROTEIN"/>
    <property type="match status" value="1"/>
</dbReference>
<organism evidence="2 3">
    <name type="scientific">Stakelama tenebrarum</name>
    <dbReference type="NCBI Taxonomy" id="2711215"/>
    <lineage>
        <taxon>Bacteria</taxon>
        <taxon>Pseudomonadati</taxon>
        <taxon>Pseudomonadota</taxon>
        <taxon>Alphaproteobacteria</taxon>
        <taxon>Sphingomonadales</taxon>
        <taxon>Sphingomonadaceae</taxon>
        <taxon>Stakelama</taxon>
    </lineage>
</organism>
<dbReference type="Pfam" id="PF13185">
    <property type="entry name" value="GAF_2"/>
    <property type="match status" value="1"/>
</dbReference>
<dbReference type="InterPro" id="IPR003018">
    <property type="entry name" value="GAF"/>
</dbReference>
<dbReference type="InterPro" id="IPR029016">
    <property type="entry name" value="GAF-like_dom_sf"/>
</dbReference>
<evidence type="ECO:0000259" key="1">
    <source>
        <dbReference type="Pfam" id="PF13185"/>
    </source>
</evidence>
<gene>
    <name evidence="2" type="ORF">G5C33_13170</name>
</gene>
<sequence length="242" mass="26319">MRGGGLPVNTVIDSGVPRIPSEIIALRCGAICVPVKDRPVDRRRVPGFFGFLESGVPELISARSSEQQRLRAMRRYRVAGTDNIAEFDSLVRLAIVALSAPAAAISIVDDERVTIKAAAGAIALSSLPAEYALCNLAIRQNRPWIVEDALSDERTRNNPYVVGPPRLRFYAGAPLRTSDGYNIGMFAIVGSKPRTLAPVELKLLAHMAEVAMDVLEMRLMVLSQAQDISALAERQSVWKRGA</sequence>
<feature type="domain" description="GAF" evidence="1">
    <location>
        <begin position="90"/>
        <end position="216"/>
    </location>
</feature>
<dbReference type="SUPFAM" id="SSF55781">
    <property type="entry name" value="GAF domain-like"/>
    <property type="match status" value="1"/>
</dbReference>
<accession>A0A6G6Y766</accession>
<evidence type="ECO:0000313" key="2">
    <source>
        <dbReference type="EMBL" id="QIG80637.1"/>
    </source>
</evidence>
<protein>
    <submittedName>
        <fullName evidence="2">GAF domain-containing protein</fullName>
    </submittedName>
</protein>
<dbReference type="KEGG" id="spzr:G5C33_13170"/>
<dbReference type="Gene3D" id="3.30.450.40">
    <property type="match status" value="1"/>
</dbReference>
<evidence type="ECO:0000313" key="3">
    <source>
        <dbReference type="Proteomes" id="UP000501568"/>
    </source>
</evidence>
<reference evidence="2 3" key="1">
    <citation type="submission" date="2020-02" db="EMBL/GenBank/DDBJ databases">
        <authorList>
            <person name="Zheng R.K."/>
            <person name="Sun C.M."/>
        </authorList>
    </citation>
    <scope>NUCLEOTIDE SEQUENCE [LARGE SCALE GENOMIC DNA]</scope>
    <source>
        <strain evidence="3">zrk23</strain>
    </source>
</reference>
<proteinExistence type="predicted"/>
<dbReference type="Proteomes" id="UP000501568">
    <property type="component" value="Chromosome"/>
</dbReference>
<keyword evidence="3" id="KW-1185">Reference proteome</keyword>
<dbReference type="AlphaFoldDB" id="A0A6G6Y766"/>
<dbReference type="RefSeq" id="WP_165327645.1">
    <property type="nucleotide sequence ID" value="NZ_CP049109.1"/>
</dbReference>